<dbReference type="Proteomes" id="UP000317856">
    <property type="component" value="Segment"/>
</dbReference>
<keyword evidence="1" id="KW-0812">Transmembrane</keyword>
<feature type="transmembrane region" description="Helical" evidence="1">
    <location>
        <begin position="15"/>
        <end position="35"/>
    </location>
</feature>
<reference evidence="2" key="1">
    <citation type="journal article" date="2019" name="Front. Microbiol.">
        <title>Genome and Environmental Activity of a Chrysochromulina parva Virus and Its Virophages.</title>
        <authorList>
            <person name="Stough J.M.A."/>
            <person name="Yutin N."/>
            <person name="Chaban Y.V."/>
            <person name="Moniruzzaman M."/>
            <person name="Gann E.R."/>
            <person name="Pound H.L."/>
            <person name="Steffen M.M."/>
            <person name="Black J.N."/>
            <person name="Koonin E.V."/>
            <person name="Wilhelm S.W."/>
            <person name="Short S.M."/>
        </authorList>
    </citation>
    <scope>NUCLEOTIDE SEQUENCE [LARGE SCALE GENOMIC DNA]</scope>
    <source>
        <strain evidence="2">BQ2</strain>
    </source>
</reference>
<proteinExistence type="predicted"/>
<protein>
    <submittedName>
        <fullName evidence="2">Uncharacterized protein</fullName>
    </submittedName>
</protein>
<dbReference type="EMBL" id="MH918795">
    <property type="protein sequence ID" value="QDF45931.1"/>
    <property type="molecule type" value="Genomic_DNA"/>
</dbReference>
<keyword evidence="1" id="KW-1133">Transmembrane helix</keyword>
<evidence type="ECO:0000313" key="2">
    <source>
        <dbReference type="EMBL" id="QDF45931.1"/>
    </source>
</evidence>
<keyword evidence="1" id="KW-0472">Membrane</keyword>
<sequence length="100" mass="11328">MHGLLNAMIVPPVTIIPYILTHCFTIIVAVCVRTVTHHILVLKTLVNIAFSKHSVQCSHHLSSNVKLAHRFAKQDTRLFKTHKIVFVSKAVNNECNDFAW</sequence>
<evidence type="ECO:0000256" key="1">
    <source>
        <dbReference type="SAM" id="Phobius"/>
    </source>
</evidence>
<name>A0A4Y6GRC4_9VIRU</name>
<organism evidence="2">
    <name type="scientific">Chrysochromulina parva virus BQ2</name>
    <dbReference type="NCBI Taxonomy" id="3070831"/>
    <lineage>
        <taxon>Viruses</taxon>
        <taxon>Varidnaviria</taxon>
        <taxon>Bamfordvirae</taxon>
        <taxon>Nucleocytoviricota</taxon>
        <taxon>Megaviricetes</taxon>
        <taxon>Imitervirales</taxon>
        <taxon>Mesomimiviridae</taxon>
        <taxon>Tethysvirus</taxon>
        <taxon>Tethysvirus ontarioense</taxon>
    </lineage>
</organism>
<evidence type="ECO:0000313" key="3">
    <source>
        <dbReference type="Proteomes" id="UP000317856"/>
    </source>
</evidence>
<keyword evidence="3" id="KW-1185">Reference proteome</keyword>
<accession>A0A4Y6GRC4</accession>